<evidence type="ECO:0000313" key="3">
    <source>
        <dbReference type="Proteomes" id="UP000613266"/>
    </source>
</evidence>
<protein>
    <submittedName>
        <fullName evidence="2">Alpha/beta hydrolase</fullName>
    </submittedName>
</protein>
<dbReference type="GO" id="GO:0016787">
    <property type="term" value="F:hydrolase activity"/>
    <property type="evidence" value="ECO:0007669"/>
    <property type="project" value="UniProtKB-KW"/>
</dbReference>
<keyword evidence="3" id="KW-1185">Reference proteome</keyword>
<dbReference type="InterPro" id="IPR029058">
    <property type="entry name" value="AB_hydrolase_fold"/>
</dbReference>
<keyword evidence="2" id="KW-0378">Hydrolase</keyword>
<name>A0A931J1S3_9BURK</name>
<dbReference type="Pfam" id="PF12146">
    <property type="entry name" value="Hydrolase_4"/>
    <property type="match status" value="1"/>
</dbReference>
<reference evidence="2" key="1">
    <citation type="submission" date="2020-12" db="EMBL/GenBank/DDBJ databases">
        <title>The genome sequence of Inhella sp. 1Y17.</title>
        <authorList>
            <person name="Liu Y."/>
        </authorList>
    </citation>
    <scope>NUCLEOTIDE SEQUENCE</scope>
    <source>
        <strain evidence="2">1Y17</strain>
    </source>
</reference>
<organism evidence="2 3">
    <name type="scientific">Inhella proteolytica</name>
    <dbReference type="NCBI Taxonomy" id="2795029"/>
    <lineage>
        <taxon>Bacteria</taxon>
        <taxon>Pseudomonadati</taxon>
        <taxon>Pseudomonadota</taxon>
        <taxon>Betaproteobacteria</taxon>
        <taxon>Burkholderiales</taxon>
        <taxon>Sphaerotilaceae</taxon>
        <taxon>Inhella</taxon>
    </lineage>
</organism>
<dbReference type="EMBL" id="JAEDAK010000002">
    <property type="protein sequence ID" value="MBH9575954.1"/>
    <property type="molecule type" value="Genomic_DNA"/>
</dbReference>
<dbReference type="SUPFAM" id="SSF53474">
    <property type="entry name" value="alpha/beta-Hydrolases"/>
    <property type="match status" value="1"/>
</dbReference>
<evidence type="ECO:0000313" key="2">
    <source>
        <dbReference type="EMBL" id="MBH9575954.1"/>
    </source>
</evidence>
<sequence length="241" mass="25312">MRPTLVLLPGMDGTGELFEPLLQALPATQPVLVLRYPLDGPQHPAALANWVGPQLPADRPFVLLGESFSGPVAILLAAAAPPGLQGLVLCASFARKPSRLPAALAPLAKVLAQLPRPTWAVSAALLGPHATPALRERLTGALAQLPPAVLAARLQAVLHGDVRAALRQTRLPLLLLEAQHDRLVPARCQRELLALRPDAERVAFAAPHLLLQCAPQAAAQALLAFVDRLVSPCAAAQSAAR</sequence>
<accession>A0A931J1S3</accession>
<gene>
    <name evidence="2" type="ORF">I7X39_03450</name>
</gene>
<proteinExistence type="predicted"/>
<evidence type="ECO:0000259" key="1">
    <source>
        <dbReference type="Pfam" id="PF12146"/>
    </source>
</evidence>
<dbReference type="AlphaFoldDB" id="A0A931J1S3"/>
<comment type="caution">
    <text evidence="2">The sequence shown here is derived from an EMBL/GenBank/DDBJ whole genome shotgun (WGS) entry which is preliminary data.</text>
</comment>
<dbReference type="Proteomes" id="UP000613266">
    <property type="component" value="Unassembled WGS sequence"/>
</dbReference>
<dbReference type="Gene3D" id="3.40.50.1820">
    <property type="entry name" value="alpha/beta hydrolase"/>
    <property type="match status" value="1"/>
</dbReference>
<feature type="domain" description="Serine aminopeptidase S33" evidence="1">
    <location>
        <begin position="58"/>
        <end position="194"/>
    </location>
</feature>
<dbReference type="InterPro" id="IPR022742">
    <property type="entry name" value="Hydrolase_4"/>
</dbReference>